<dbReference type="Proteomes" id="UP000324133">
    <property type="component" value="Unassembled WGS sequence"/>
</dbReference>
<dbReference type="EMBL" id="VKKY01000001">
    <property type="protein sequence ID" value="KAA3439147.1"/>
    <property type="molecule type" value="Genomic_DNA"/>
</dbReference>
<protein>
    <recommendedName>
        <fullName evidence="4">Cupin domain-containing protein</fullName>
    </recommendedName>
</protein>
<keyword evidence="1" id="KW-0732">Signal</keyword>
<feature type="signal peptide" evidence="1">
    <location>
        <begin position="1"/>
        <end position="23"/>
    </location>
</feature>
<proteinExistence type="predicted"/>
<reference evidence="2 3" key="1">
    <citation type="submission" date="2019-07" db="EMBL/GenBank/DDBJ databases">
        <title>Rufibacter sp. nov., isolated from lake sediment.</title>
        <authorList>
            <person name="Qu J.-H."/>
        </authorList>
    </citation>
    <scope>NUCLEOTIDE SEQUENCE [LARGE SCALE GENOMIC DNA]</scope>
    <source>
        <strain evidence="2 3">NBS58-1</strain>
    </source>
</reference>
<dbReference type="RefSeq" id="WP_149088792.1">
    <property type="nucleotide sequence ID" value="NZ_VKKY01000001.1"/>
</dbReference>
<accession>A0A5B6TI81</accession>
<evidence type="ECO:0000313" key="2">
    <source>
        <dbReference type="EMBL" id="KAA3439147.1"/>
    </source>
</evidence>
<evidence type="ECO:0000256" key="1">
    <source>
        <dbReference type="SAM" id="SignalP"/>
    </source>
</evidence>
<evidence type="ECO:0008006" key="4">
    <source>
        <dbReference type="Google" id="ProtNLM"/>
    </source>
</evidence>
<gene>
    <name evidence="2" type="ORF">FOA19_00225</name>
</gene>
<dbReference type="InterPro" id="IPR014710">
    <property type="entry name" value="RmlC-like_jellyroll"/>
</dbReference>
<comment type="caution">
    <text evidence="2">The sequence shown here is derived from an EMBL/GenBank/DDBJ whole genome shotgun (WGS) entry which is preliminary data.</text>
</comment>
<dbReference type="SUPFAM" id="SSF51182">
    <property type="entry name" value="RmlC-like cupins"/>
    <property type="match status" value="1"/>
</dbReference>
<name>A0A5B6TI81_9BACT</name>
<sequence>MKTKLTSAFFTVCFLFTLVPAFAGNTPANGPTTRTTKVFKHVLKTDNLRILSLELKPGEYLDFHASPEQEAYAANEGTLRMVTADGQEKIVTVKAGDRLWMDLSQYKNWNTGDKTLKILLLEGQKEVFEKKSNISLYSLKP</sequence>
<dbReference type="AlphaFoldDB" id="A0A5B6TI81"/>
<keyword evidence="3" id="KW-1185">Reference proteome</keyword>
<dbReference type="Gene3D" id="2.60.120.10">
    <property type="entry name" value="Jelly Rolls"/>
    <property type="match status" value="1"/>
</dbReference>
<feature type="chain" id="PRO_5022861576" description="Cupin domain-containing protein" evidence="1">
    <location>
        <begin position="24"/>
        <end position="141"/>
    </location>
</feature>
<organism evidence="2 3">
    <name type="scientific">Rufibacter hautae</name>
    <dbReference type="NCBI Taxonomy" id="2595005"/>
    <lineage>
        <taxon>Bacteria</taxon>
        <taxon>Pseudomonadati</taxon>
        <taxon>Bacteroidota</taxon>
        <taxon>Cytophagia</taxon>
        <taxon>Cytophagales</taxon>
        <taxon>Hymenobacteraceae</taxon>
        <taxon>Rufibacter</taxon>
    </lineage>
</organism>
<dbReference type="InterPro" id="IPR011051">
    <property type="entry name" value="RmlC_Cupin_sf"/>
</dbReference>
<evidence type="ECO:0000313" key="3">
    <source>
        <dbReference type="Proteomes" id="UP000324133"/>
    </source>
</evidence>
<dbReference type="OrthoDB" id="676420at2"/>